<dbReference type="OrthoDB" id="7870292at2"/>
<dbReference type="Proteomes" id="UP000325785">
    <property type="component" value="Chromosome"/>
</dbReference>
<dbReference type="EMBL" id="CP031598">
    <property type="protein sequence ID" value="QEW25579.1"/>
    <property type="molecule type" value="Genomic_DNA"/>
</dbReference>
<evidence type="ECO:0008006" key="5">
    <source>
        <dbReference type="Google" id="ProtNLM"/>
    </source>
</evidence>
<gene>
    <name evidence="2" type="ORF">RIdsm_01366</name>
    <name evidence="1" type="ORF">XM52_07175</name>
</gene>
<sequence>MSSDRRQRALAILQRLKDRKVEELGQRIAETRAQETQAQASLEDLTARSQEAVAAATPETYPFLSDYLTAVARQKALLQVRLDQLAEDSKQLARELRASFVDAKTNDTLLEKSAEDIQRRNDLTEEAQMSEAAISAYIRRHRPF</sequence>
<name>A0A0T5PC25_9RHOB</name>
<reference evidence="1 3" key="1">
    <citation type="submission" date="2015-04" db="EMBL/GenBank/DDBJ databases">
        <title>The draft genome sequence of Roseovarius indicus B108T.</title>
        <authorList>
            <person name="Li G."/>
            <person name="Lai Q."/>
            <person name="Shao Z."/>
            <person name="Yan P."/>
        </authorList>
    </citation>
    <scope>NUCLEOTIDE SEQUENCE [LARGE SCALE GENOMIC DNA]</scope>
    <source>
        <strain evidence="1 3">B108</strain>
    </source>
</reference>
<evidence type="ECO:0000313" key="1">
    <source>
        <dbReference type="EMBL" id="KRS18568.1"/>
    </source>
</evidence>
<evidence type="ECO:0000313" key="4">
    <source>
        <dbReference type="Proteomes" id="UP000325785"/>
    </source>
</evidence>
<dbReference type="EMBL" id="LAXI01000003">
    <property type="protein sequence ID" value="KRS18568.1"/>
    <property type="molecule type" value="Genomic_DNA"/>
</dbReference>
<dbReference type="KEGG" id="rid:RIdsm_01366"/>
<evidence type="ECO:0000313" key="2">
    <source>
        <dbReference type="EMBL" id="QEW25579.1"/>
    </source>
</evidence>
<dbReference type="AlphaFoldDB" id="A0A0T5PC25"/>
<keyword evidence="3" id="KW-1185">Reference proteome</keyword>
<dbReference type="PATRIC" id="fig|540747.5.peg.3797"/>
<proteinExistence type="predicted"/>
<accession>A0A0T5PC25</accession>
<dbReference type="RefSeq" id="WP_057814760.1">
    <property type="nucleotide sequence ID" value="NZ_CP031598.1"/>
</dbReference>
<evidence type="ECO:0000313" key="3">
    <source>
        <dbReference type="Proteomes" id="UP000051401"/>
    </source>
</evidence>
<organism evidence="1 3">
    <name type="scientific">Roseovarius indicus</name>
    <dbReference type="NCBI Taxonomy" id="540747"/>
    <lineage>
        <taxon>Bacteria</taxon>
        <taxon>Pseudomonadati</taxon>
        <taxon>Pseudomonadota</taxon>
        <taxon>Alphaproteobacteria</taxon>
        <taxon>Rhodobacterales</taxon>
        <taxon>Roseobacteraceae</taxon>
        <taxon>Roseovarius</taxon>
    </lineage>
</organism>
<protein>
    <recommendedName>
        <fullName evidence="5">Flagellar FliJ protein</fullName>
    </recommendedName>
</protein>
<reference evidence="2 4" key="2">
    <citation type="submission" date="2018-08" db="EMBL/GenBank/DDBJ databases">
        <title>Genetic Globetrotter - A new plasmid hitch-hiking vast phylogenetic and geographic distances.</title>
        <authorList>
            <person name="Vollmers J."/>
            <person name="Petersen J."/>
        </authorList>
    </citation>
    <scope>NUCLEOTIDE SEQUENCE [LARGE SCALE GENOMIC DNA]</scope>
    <source>
        <strain evidence="2 4">DSM 26383</strain>
    </source>
</reference>
<dbReference type="Proteomes" id="UP000051401">
    <property type="component" value="Unassembled WGS sequence"/>
</dbReference>